<keyword evidence="1" id="KW-0175">Coiled coil</keyword>
<evidence type="ECO:0000313" key="4">
    <source>
        <dbReference type="EMBL" id="MCE4537281.1"/>
    </source>
</evidence>
<feature type="transmembrane region" description="Helical" evidence="2">
    <location>
        <begin position="151"/>
        <end position="171"/>
    </location>
</feature>
<dbReference type="Gene3D" id="1.20.58.760">
    <property type="entry name" value="Peptidase M41"/>
    <property type="match status" value="1"/>
</dbReference>
<gene>
    <name evidence="4" type="ORF">LXT12_08465</name>
</gene>
<dbReference type="Pfam" id="PF01434">
    <property type="entry name" value="Peptidase_M41"/>
    <property type="match status" value="1"/>
</dbReference>
<dbReference type="SUPFAM" id="SSF52540">
    <property type="entry name" value="P-loop containing nucleoside triphosphate hydrolases"/>
    <property type="match status" value="1"/>
</dbReference>
<proteinExistence type="predicted"/>
<dbReference type="RefSeq" id="WP_233391113.1">
    <property type="nucleotide sequence ID" value="NZ_JAJTWT010000003.1"/>
</dbReference>
<keyword evidence="2" id="KW-1133">Transmembrane helix</keyword>
<evidence type="ECO:0000256" key="1">
    <source>
        <dbReference type="SAM" id="Coils"/>
    </source>
</evidence>
<dbReference type="Gene3D" id="3.40.50.300">
    <property type="entry name" value="P-loop containing nucleotide triphosphate hydrolases"/>
    <property type="match status" value="1"/>
</dbReference>
<dbReference type="SMART" id="SM00382">
    <property type="entry name" value="AAA"/>
    <property type="match status" value="1"/>
</dbReference>
<dbReference type="Proteomes" id="UP001201463">
    <property type="component" value="Unassembled WGS sequence"/>
</dbReference>
<feature type="coiled-coil region" evidence="1">
    <location>
        <begin position="576"/>
        <end position="611"/>
    </location>
</feature>
<keyword evidence="2" id="KW-0812">Transmembrane</keyword>
<dbReference type="InterPro" id="IPR027417">
    <property type="entry name" value="P-loop_NTPase"/>
</dbReference>
<dbReference type="InterPro" id="IPR000642">
    <property type="entry name" value="Peptidase_M41"/>
</dbReference>
<reference evidence="4 5" key="1">
    <citation type="submission" date="2021-12" db="EMBL/GenBank/DDBJ databases">
        <title>Genome seq of p7.</title>
        <authorList>
            <person name="Seo T."/>
        </authorList>
    </citation>
    <scope>NUCLEOTIDE SEQUENCE [LARGE SCALE GENOMIC DNA]</scope>
    <source>
        <strain evidence="4 5">P7</strain>
    </source>
</reference>
<dbReference type="InterPro" id="IPR037219">
    <property type="entry name" value="Peptidase_M41-like"/>
</dbReference>
<feature type="domain" description="AAA+ ATPase" evidence="3">
    <location>
        <begin position="224"/>
        <end position="365"/>
    </location>
</feature>
<accession>A0ABS8X905</accession>
<dbReference type="EMBL" id="JAJTWT010000003">
    <property type="protein sequence ID" value="MCE4537281.1"/>
    <property type="molecule type" value="Genomic_DNA"/>
</dbReference>
<sequence>MDSASNSPSPRLRQKLLIAAATALVLLGALFLSRLQERTASEMQARKNATAQVFERAPEQWLAHPREASEFERSVRAGEVAAVGVSGPVVLYTDRAGHQLSTRLIDCGFNCKNELGSHLGELSLAQGFALTDIDVDPRTAGQRLIQSLDHAMGVMAPLLAFVGVAGLLIWFQMRGTLGARTRLAEKPRTRFDDVIGADEAKKALRRVAAFMKDPRQYVAVGARAPRGVLLDGPPGTGKTLLTKALAGECGASFISVDGSHFSSMFYGAGINKVRELFKKAREAAPCIIFIDEIDGIGRRSSGKEAPGGGEQEQNRIINRLLVEMDGFSSLDNVVVIGATNHVDNVDEAMRRPGRFDLVVRTSLPTAPEREQLFGLYLGQVKATEGMDLPSIARTAVGMSPADIANCVNRAAAYAAEAGETRVSQERVYQSLETHQLGGEVSNTKSVITPETLRRIAFHESGHALVAHVLDAGSVERVSIEPRGPALGVTYVTRPNEEPLYGERELRSRLAMMLAGREAELIAFGNASSGAADDLKRASELATNMIGSLGFGKTFGLLSMAGVPRELIGPDVQKSLLDESRQLLEAAQAECRRVLEDKRERLEALAELLLGQETVSGAPLKDVLSGEALATA</sequence>
<dbReference type="PANTHER" id="PTHR23076">
    <property type="entry name" value="METALLOPROTEASE M41 FTSH"/>
    <property type="match status" value="1"/>
</dbReference>
<evidence type="ECO:0000256" key="2">
    <source>
        <dbReference type="SAM" id="Phobius"/>
    </source>
</evidence>
<name>A0ABS8X905_9BURK</name>
<dbReference type="PANTHER" id="PTHR23076:SF97">
    <property type="entry name" value="ATP-DEPENDENT ZINC METALLOPROTEASE YME1L1"/>
    <property type="match status" value="1"/>
</dbReference>
<protein>
    <submittedName>
        <fullName evidence="4">AAA family ATPase</fullName>
    </submittedName>
</protein>
<dbReference type="SUPFAM" id="SSF140990">
    <property type="entry name" value="FtsH protease domain-like"/>
    <property type="match status" value="1"/>
</dbReference>
<dbReference type="Pfam" id="PF00004">
    <property type="entry name" value="AAA"/>
    <property type="match status" value="1"/>
</dbReference>
<organism evidence="4 5">
    <name type="scientific">Pelomonas caseinilytica</name>
    <dbReference type="NCBI Taxonomy" id="2906763"/>
    <lineage>
        <taxon>Bacteria</taxon>
        <taxon>Pseudomonadati</taxon>
        <taxon>Pseudomonadota</taxon>
        <taxon>Betaproteobacteria</taxon>
        <taxon>Burkholderiales</taxon>
        <taxon>Sphaerotilaceae</taxon>
        <taxon>Roseateles</taxon>
    </lineage>
</organism>
<comment type="caution">
    <text evidence="4">The sequence shown here is derived from an EMBL/GenBank/DDBJ whole genome shotgun (WGS) entry which is preliminary data.</text>
</comment>
<evidence type="ECO:0000259" key="3">
    <source>
        <dbReference type="SMART" id="SM00382"/>
    </source>
</evidence>
<dbReference type="Gene3D" id="1.10.8.60">
    <property type="match status" value="1"/>
</dbReference>
<evidence type="ECO:0000313" key="5">
    <source>
        <dbReference type="Proteomes" id="UP001201463"/>
    </source>
</evidence>
<dbReference type="InterPro" id="IPR003593">
    <property type="entry name" value="AAA+_ATPase"/>
</dbReference>
<keyword evidence="2" id="KW-0472">Membrane</keyword>
<feature type="transmembrane region" description="Helical" evidence="2">
    <location>
        <begin position="16"/>
        <end position="33"/>
    </location>
</feature>
<keyword evidence="5" id="KW-1185">Reference proteome</keyword>
<dbReference type="InterPro" id="IPR003959">
    <property type="entry name" value="ATPase_AAA_core"/>
</dbReference>